<reference evidence="1" key="2">
    <citation type="journal article" date="2015" name="Fish Shellfish Immunol.">
        <title>Early steps in the European eel (Anguilla anguilla)-Vibrio vulnificus interaction in the gills: Role of the RtxA13 toxin.</title>
        <authorList>
            <person name="Callol A."/>
            <person name="Pajuelo D."/>
            <person name="Ebbesson L."/>
            <person name="Teles M."/>
            <person name="MacKenzie S."/>
            <person name="Amaro C."/>
        </authorList>
    </citation>
    <scope>NUCLEOTIDE SEQUENCE</scope>
</reference>
<evidence type="ECO:0000313" key="1">
    <source>
        <dbReference type="EMBL" id="JAH47337.1"/>
    </source>
</evidence>
<name>A0A0E9T1F9_ANGAN</name>
<dbReference type="EMBL" id="GBXM01061240">
    <property type="protein sequence ID" value="JAH47337.1"/>
    <property type="molecule type" value="Transcribed_RNA"/>
</dbReference>
<proteinExistence type="predicted"/>
<dbReference type="AlphaFoldDB" id="A0A0E9T1F9"/>
<protein>
    <submittedName>
        <fullName evidence="1">Uncharacterized protein</fullName>
    </submittedName>
</protein>
<organism evidence="1">
    <name type="scientific">Anguilla anguilla</name>
    <name type="common">European freshwater eel</name>
    <name type="synonym">Muraena anguilla</name>
    <dbReference type="NCBI Taxonomy" id="7936"/>
    <lineage>
        <taxon>Eukaryota</taxon>
        <taxon>Metazoa</taxon>
        <taxon>Chordata</taxon>
        <taxon>Craniata</taxon>
        <taxon>Vertebrata</taxon>
        <taxon>Euteleostomi</taxon>
        <taxon>Actinopterygii</taxon>
        <taxon>Neopterygii</taxon>
        <taxon>Teleostei</taxon>
        <taxon>Anguilliformes</taxon>
        <taxon>Anguillidae</taxon>
        <taxon>Anguilla</taxon>
    </lineage>
</organism>
<sequence length="31" mass="3514">MHHLELHHHLLPSCNGALASPAIYILKKIKK</sequence>
<accession>A0A0E9T1F9</accession>
<reference evidence="1" key="1">
    <citation type="submission" date="2014-11" db="EMBL/GenBank/DDBJ databases">
        <authorList>
            <person name="Amaro Gonzalez C."/>
        </authorList>
    </citation>
    <scope>NUCLEOTIDE SEQUENCE</scope>
</reference>